<dbReference type="PANTHER" id="PTHR10099">
    <property type="entry name" value="PHOSPHORIBOSYLFORMYLGLYCINAMIDINE SYNTHASE"/>
    <property type="match status" value="1"/>
</dbReference>
<dbReference type="GO" id="GO:0004642">
    <property type="term" value="F:phosphoribosylformylglycinamidine synthase activity"/>
    <property type="evidence" value="ECO:0007669"/>
    <property type="project" value="TreeGrafter"/>
</dbReference>
<dbReference type="Gene3D" id="3.30.1330.10">
    <property type="entry name" value="PurM-like, N-terminal domain"/>
    <property type="match status" value="1"/>
</dbReference>
<dbReference type="SUPFAM" id="SSF55326">
    <property type="entry name" value="PurM N-terminal domain-like"/>
    <property type="match status" value="1"/>
</dbReference>
<evidence type="ECO:0000313" key="1">
    <source>
        <dbReference type="EMBL" id="OPL21493.1"/>
    </source>
</evidence>
<proteinExistence type="predicted"/>
<protein>
    <submittedName>
        <fullName evidence="1">Phosphoribosylformylglycinamidine synthase</fullName>
    </submittedName>
</protein>
<organism evidence="1 2">
    <name type="scientific">Mytilus galloprovincialis</name>
    <name type="common">Mediterranean mussel</name>
    <dbReference type="NCBI Taxonomy" id="29158"/>
    <lineage>
        <taxon>Eukaryota</taxon>
        <taxon>Metazoa</taxon>
        <taxon>Spiralia</taxon>
        <taxon>Lophotrochozoa</taxon>
        <taxon>Mollusca</taxon>
        <taxon>Bivalvia</taxon>
        <taxon>Autobranchia</taxon>
        <taxon>Pteriomorphia</taxon>
        <taxon>Mytilida</taxon>
        <taxon>Mytiloidea</taxon>
        <taxon>Mytilidae</taxon>
        <taxon>Mytilinae</taxon>
        <taxon>Mytilus</taxon>
    </lineage>
</organism>
<dbReference type="GO" id="GO:0005737">
    <property type="term" value="C:cytoplasm"/>
    <property type="evidence" value="ECO:0007669"/>
    <property type="project" value="TreeGrafter"/>
</dbReference>
<feature type="non-terminal residue" evidence="1">
    <location>
        <position position="96"/>
    </location>
</feature>
<dbReference type="Proteomes" id="UP000266721">
    <property type="component" value="Unassembled WGS sequence"/>
</dbReference>
<reference evidence="1 2" key="1">
    <citation type="journal article" date="2016" name="PLoS ONE">
        <title>A First Insight into the Genome of the Filter-Feeder Mussel Mytilus galloprovincialis.</title>
        <authorList>
            <person name="Murgarella M."/>
            <person name="Puiu D."/>
            <person name="Novoa B."/>
            <person name="Figueras A."/>
            <person name="Posada D."/>
            <person name="Canchaya C."/>
        </authorList>
    </citation>
    <scope>NUCLEOTIDE SEQUENCE [LARGE SCALE GENOMIC DNA]</scope>
    <source>
        <tissue evidence="1">Muscle</tissue>
    </source>
</reference>
<comment type="caution">
    <text evidence="1">The sequence shown here is derived from an EMBL/GenBank/DDBJ whole genome shotgun (WGS) entry which is preliminary data.</text>
</comment>
<dbReference type="EMBL" id="KV591191">
    <property type="protein sequence ID" value="OPL21493.1"/>
    <property type="molecule type" value="Genomic_DNA"/>
</dbReference>
<dbReference type="AlphaFoldDB" id="A0A3L5TRW4"/>
<dbReference type="SMR" id="A0A3L5TRW4"/>
<dbReference type="InterPro" id="IPR036921">
    <property type="entry name" value="PurM-like_N_sf"/>
</dbReference>
<accession>A0A3L5TRW4</accession>
<dbReference type="GO" id="GO:0006164">
    <property type="term" value="P:purine nucleotide biosynthetic process"/>
    <property type="evidence" value="ECO:0007669"/>
    <property type="project" value="TreeGrafter"/>
</dbReference>
<sequence>MIMSTQENSNKNNVIQFSDNSSAIKGFDVKVIQPVNTTEVSKMEEIDAGRHIIFTAETHNFPTGVAPFPGATTGTGGRIRDVQATGRGAHVVAGTA</sequence>
<dbReference type="PANTHER" id="PTHR10099:SF1">
    <property type="entry name" value="PHOSPHORIBOSYLFORMYLGLYCINAMIDINE SYNTHASE"/>
    <property type="match status" value="1"/>
</dbReference>
<evidence type="ECO:0000313" key="2">
    <source>
        <dbReference type="Proteomes" id="UP000266721"/>
    </source>
</evidence>
<keyword evidence="2" id="KW-1185">Reference proteome</keyword>
<name>A0A3L5TRW4_MYTGA</name>
<feature type="non-terminal residue" evidence="1">
    <location>
        <position position="1"/>
    </location>
</feature>
<gene>
    <name evidence="1" type="ORF">AM593_00367</name>
</gene>